<name>A0A376FGS8_ENTAS</name>
<organism evidence="1 2">
    <name type="scientific">Enterobacter asburiae</name>
    <dbReference type="NCBI Taxonomy" id="61645"/>
    <lineage>
        <taxon>Bacteria</taxon>
        <taxon>Pseudomonadati</taxon>
        <taxon>Pseudomonadota</taxon>
        <taxon>Gammaproteobacteria</taxon>
        <taxon>Enterobacterales</taxon>
        <taxon>Enterobacteriaceae</taxon>
        <taxon>Enterobacter</taxon>
        <taxon>Enterobacter cloacae complex</taxon>
    </lineage>
</organism>
<protein>
    <submittedName>
        <fullName evidence="1">6-phospho-beta-glucosidase gmuD</fullName>
        <ecNumber evidence="1">3.2.1.86</ecNumber>
    </submittedName>
</protein>
<dbReference type="EC" id="3.2.1.86" evidence="1"/>
<dbReference type="Gene3D" id="3.20.20.80">
    <property type="entry name" value="Glycosidases"/>
    <property type="match status" value="1"/>
</dbReference>
<dbReference type="Proteomes" id="UP000255163">
    <property type="component" value="Unassembled WGS sequence"/>
</dbReference>
<dbReference type="Pfam" id="PF00232">
    <property type="entry name" value="Glyco_hydro_1"/>
    <property type="match status" value="1"/>
</dbReference>
<sequence>MKYAFPDNFWWGQRKLRSPDGRGKRGGKTTWDYWFAREPNRFHNGVGPQQTSTFYQHWKTDIQLLKQLNHNSFRTSISWARLIPDGIGEGEPGGGRFLQSGH</sequence>
<dbReference type="AlphaFoldDB" id="A0A376FGS8"/>
<gene>
    <name evidence="1" type="primary">gmuD_3</name>
    <name evidence="1" type="ORF">NCTC12123_04453</name>
</gene>
<dbReference type="InterPro" id="IPR017853">
    <property type="entry name" value="GH"/>
</dbReference>
<evidence type="ECO:0000313" key="1">
    <source>
        <dbReference type="EMBL" id="STD24502.1"/>
    </source>
</evidence>
<dbReference type="GO" id="GO:0005975">
    <property type="term" value="P:carbohydrate metabolic process"/>
    <property type="evidence" value="ECO:0007669"/>
    <property type="project" value="InterPro"/>
</dbReference>
<dbReference type="GO" id="GO:0008706">
    <property type="term" value="F:6-phospho-beta-glucosidase activity"/>
    <property type="evidence" value="ECO:0007669"/>
    <property type="project" value="UniProtKB-EC"/>
</dbReference>
<proteinExistence type="predicted"/>
<dbReference type="EMBL" id="UFYI01000007">
    <property type="protein sequence ID" value="STD24502.1"/>
    <property type="molecule type" value="Genomic_DNA"/>
</dbReference>
<keyword evidence="1" id="KW-0378">Hydrolase</keyword>
<dbReference type="SUPFAM" id="SSF51445">
    <property type="entry name" value="(Trans)glycosidases"/>
    <property type="match status" value="1"/>
</dbReference>
<keyword evidence="1" id="KW-0326">Glycosidase</keyword>
<evidence type="ECO:0000313" key="2">
    <source>
        <dbReference type="Proteomes" id="UP000255163"/>
    </source>
</evidence>
<reference evidence="1 2" key="1">
    <citation type="submission" date="2018-06" db="EMBL/GenBank/DDBJ databases">
        <authorList>
            <consortium name="Pathogen Informatics"/>
            <person name="Doyle S."/>
        </authorList>
    </citation>
    <scope>NUCLEOTIDE SEQUENCE [LARGE SCALE GENOMIC DNA]</scope>
    <source>
        <strain evidence="1 2">NCTC12123</strain>
    </source>
</reference>
<dbReference type="InterPro" id="IPR001360">
    <property type="entry name" value="Glyco_hydro_1"/>
</dbReference>
<accession>A0A376FGS8</accession>